<organism evidence="1 2">
    <name type="scientific">Eikenella corrodens ATCC 23834</name>
    <dbReference type="NCBI Taxonomy" id="546274"/>
    <lineage>
        <taxon>Bacteria</taxon>
        <taxon>Pseudomonadati</taxon>
        <taxon>Pseudomonadota</taxon>
        <taxon>Betaproteobacteria</taxon>
        <taxon>Neisseriales</taxon>
        <taxon>Neisseriaceae</taxon>
        <taxon>Eikenella</taxon>
    </lineage>
</organism>
<gene>
    <name evidence="1" type="ORF">EIKCOROL_02055</name>
</gene>
<evidence type="ECO:0000313" key="2">
    <source>
        <dbReference type="Proteomes" id="UP000005837"/>
    </source>
</evidence>
<proteinExistence type="predicted"/>
<dbReference type="EMBL" id="ACEA01000043">
    <property type="protein sequence ID" value="EEG23333.1"/>
    <property type="molecule type" value="Genomic_DNA"/>
</dbReference>
<sequence length="43" mass="4968">MPRRHYFQVASTGIADECKLSCHSLSGSLRYHEDKTYLLTQHS</sequence>
<dbReference type="AlphaFoldDB" id="C0DXE9"/>
<dbReference type="Proteomes" id="UP000005837">
    <property type="component" value="Unassembled WGS sequence"/>
</dbReference>
<name>C0DXE9_EIKCO</name>
<comment type="caution">
    <text evidence="1">The sequence shown here is derived from an EMBL/GenBank/DDBJ whole genome shotgun (WGS) entry which is preliminary data.</text>
</comment>
<evidence type="ECO:0000313" key="1">
    <source>
        <dbReference type="EMBL" id="EEG23333.1"/>
    </source>
</evidence>
<protein>
    <submittedName>
        <fullName evidence="1">Uncharacterized protein</fullName>
    </submittedName>
</protein>
<dbReference type="HOGENOM" id="CLU_3232951_0_0_4"/>
<reference evidence="1 2" key="1">
    <citation type="submission" date="2009-01" db="EMBL/GenBank/DDBJ databases">
        <authorList>
            <person name="Fulton L."/>
            <person name="Clifton S."/>
            <person name="Chinwalla A.T."/>
            <person name="Mitreva M."/>
            <person name="Sodergren E."/>
            <person name="Weinstock G."/>
            <person name="Clifton S."/>
            <person name="Dooling D.J."/>
            <person name="Fulton B."/>
            <person name="Minx P."/>
            <person name="Pepin K.H."/>
            <person name="Johnson M."/>
            <person name="Bhonagiri V."/>
            <person name="Nash W.E."/>
            <person name="Mardis E.R."/>
            <person name="Wilson R.K."/>
        </authorList>
    </citation>
    <scope>NUCLEOTIDE SEQUENCE [LARGE SCALE GENOMIC DNA]</scope>
    <source>
        <strain evidence="1 2">ATCC 23834</strain>
    </source>
</reference>
<accession>C0DXE9</accession>